<evidence type="ECO:0000259" key="1">
    <source>
        <dbReference type="PROSITE" id="PS51078"/>
    </source>
</evidence>
<evidence type="ECO:0000313" key="2">
    <source>
        <dbReference type="EMBL" id="QRG09585.1"/>
    </source>
</evidence>
<dbReference type="Gene3D" id="3.30.450.40">
    <property type="match status" value="1"/>
</dbReference>
<protein>
    <recommendedName>
        <fullName evidence="1">IclR-ED domain-containing protein</fullName>
    </recommendedName>
</protein>
<dbReference type="KEGG" id="xdi:EZH22_10535"/>
<dbReference type="PROSITE" id="PS51078">
    <property type="entry name" value="ICLR_ED"/>
    <property type="match status" value="1"/>
</dbReference>
<sequence length="92" mass="10159">MTDCQRLEHDLEDAAKRGYVLARDKHFIGLTAIAANIPTWNNGQVGCLVVTGHSRDMDADRIATIGEELVRVAKLMPYELGSLRAVAHTLEK</sequence>
<dbReference type="SUPFAM" id="SSF55781">
    <property type="entry name" value="GAF domain-like"/>
    <property type="match status" value="1"/>
</dbReference>
<dbReference type="InterPro" id="IPR014757">
    <property type="entry name" value="Tscrpt_reg_IclR_C"/>
</dbReference>
<accession>A0A974PTU4</accession>
<keyword evidence="3" id="KW-1185">Reference proteome</keyword>
<feature type="domain" description="IclR-ED" evidence="1">
    <location>
        <begin position="1"/>
        <end position="82"/>
    </location>
</feature>
<dbReference type="InterPro" id="IPR029016">
    <property type="entry name" value="GAF-like_dom_sf"/>
</dbReference>
<gene>
    <name evidence="2" type="ORF">EZH22_10535</name>
</gene>
<dbReference type="Proteomes" id="UP000596427">
    <property type="component" value="Chromosome"/>
</dbReference>
<evidence type="ECO:0000313" key="3">
    <source>
        <dbReference type="Proteomes" id="UP000596427"/>
    </source>
</evidence>
<proteinExistence type="predicted"/>
<dbReference type="EMBL" id="CP063362">
    <property type="protein sequence ID" value="QRG09585.1"/>
    <property type="molecule type" value="Genomic_DNA"/>
</dbReference>
<organism evidence="2 3">
    <name type="scientific">Xanthobacter dioxanivorans</name>
    <dbReference type="NCBI Taxonomy" id="2528964"/>
    <lineage>
        <taxon>Bacteria</taxon>
        <taxon>Pseudomonadati</taxon>
        <taxon>Pseudomonadota</taxon>
        <taxon>Alphaproteobacteria</taxon>
        <taxon>Hyphomicrobiales</taxon>
        <taxon>Xanthobacteraceae</taxon>
        <taxon>Xanthobacter</taxon>
    </lineage>
</organism>
<reference evidence="2 3" key="1">
    <citation type="submission" date="2020-10" db="EMBL/GenBank/DDBJ databases">
        <title>Degradation of 1,4-Dioxane by Xanthobacter sp. YN2, via a Novel Group-2 Soluble Di-Iron Monooxygenase.</title>
        <authorList>
            <person name="Ma F."/>
            <person name="Wang Y."/>
            <person name="Yang J."/>
            <person name="Guo H."/>
            <person name="Su D."/>
            <person name="Yu L."/>
        </authorList>
    </citation>
    <scope>NUCLEOTIDE SEQUENCE [LARGE SCALE GENOMIC DNA]</scope>
    <source>
        <strain evidence="2 3">YN2</strain>
    </source>
</reference>
<dbReference type="AlphaFoldDB" id="A0A974PTU4"/>
<name>A0A974PTU4_9HYPH</name>